<evidence type="ECO:0000313" key="1">
    <source>
        <dbReference type="EMBL" id="MBP2478204.1"/>
    </source>
</evidence>
<comment type="caution">
    <text evidence="1">The sequence shown here is derived from an EMBL/GenBank/DDBJ whole genome shotgun (WGS) entry which is preliminary data.</text>
</comment>
<protein>
    <submittedName>
        <fullName evidence="1">Uncharacterized protein</fullName>
    </submittedName>
</protein>
<name>A0ABS5ANN6_9PSEU</name>
<accession>A0ABS5ANN6</accession>
<sequence>MSAGVLGVRVKRGLVGESQRVVHSVVVPDGAPVIGTLTTVCGAMFAANNVDVVGRVGTPCMPCVIRLATG</sequence>
<evidence type="ECO:0000313" key="2">
    <source>
        <dbReference type="Proteomes" id="UP001519363"/>
    </source>
</evidence>
<organism evidence="1 2">
    <name type="scientific">Crossiella equi</name>
    <dbReference type="NCBI Taxonomy" id="130796"/>
    <lineage>
        <taxon>Bacteria</taxon>
        <taxon>Bacillati</taxon>
        <taxon>Actinomycetota</taxon>
        <taxon>Actinomycetes</taxon>
        <taxon>Pseudonocardiales</taxon>
        <taxon>Pseudonocardiaceae</taxon>
        <taxon>Crossiella</taxon>
    </lineage>
</organism>
<gene>
    <name evidence="1" type="ORF">JOF53_007076</name>
</gene>
<reference evidence="1 2" key="1">
    <citation type="submission" date="2021-03" db="EMBL/GenBank/DDBJ databases">
        <title>Sequencing the genomes of 1000 actinobacteria strains.</title>
        <authorList>
            <person name="Klenk H.-P."/>
        </authorList>
    </citation>
    <scope>NUCLEOTIDE SEQUENCE [LARGE SCALE GENOMIC DNA]</scope>
    <source>
        <strain evidence="1 2">DSM 44580</strain>
    </source>
</reference>
<dbReference type="Proteomes" id="UP001519363">
    <property type="component" value="Unassembled WGS sequence"/>
</dbReference>
<dbReference type="RefSeq" id="WP_086782431.1">
    <property type="nucleotide sequence ID" value="NZ_JAGIOO010000001.1"/>
</dbReference>
<keyword evidence="2" id="KW-1185">Reference proteome</keyword>
<dbReference type="EMBL" id="JAGIOO010000001">
    <property type="protein sequence ID" value="MBP2478204.1"/>
    <property type="molecule type" value="Genomic_DNA"/>
</dbReference>
<proteinExistence type="predicted"/>